<feature type="non-terminal residue" evidence="1">
    <location>
        <position position="1"/>
    </location>
</feature>
<protein>
    <submittedName>
        <fullName evidence="1">Uncharacterized protein</fullName>
    </submittedName>
</protein>
<name>A0A0C2WXL6_AMAMK</name>
<proteinExistence type="predicted"/>
<organism evidence="1 2">
    <name type="scientific">Amanita muscaria (strain Koide BX008)</name>
    <dbReference type="NCBI Taxonomy" id="946122"/>
    <lineage>
        <taxon>Eukaryota</taxon>
        <taxon>Fungi</taxon>
        <taxon>Dikarya</taxon>
        <taxon>Basidiomycota</taxon>
        <taxon>Agaricomycotina</taxon>
        <taxon>Agaricomycetes</taxon>
        <taxon>Agaricomycetidae</taxon>
        <taxon>Agaricales</taxon>
        <taxon>Pluteineae</taxon>
        <taxon>Amanitaceae</taxon>
        <taxon>Amanita</taxon>
    </lineage>
</organism>
<keyword evidence="2" id="KW-1185">Reference proteome</keyword>
<dbReference type="AlphaFoldDB" id="A0A0C2WXL6"/>
<evidence type="ECO:0000313" key="1">
    <source>
        <dbReference type="EMBL" id="KIL61561.1"/>
    </source>
</evidence>
<evidence type="ECO:0000313" key="2">
    <source>
        <dbReference type="Proteomes" id="UP000054549"/>
    </source>
</evidence>
<dbReference type="InParanoid" id="A0A0C2WXL6"/>
<dbReference type="Proteomes" id="UP000054549">
    <property type="component" value="Unassembled WGS sequence"/>
</dbReference>
<dbReference type="HOGENOM" id="CLU_2928835_0_0_1"/>
<dbReference type="EMBL" id="KN818283">
    <property type="protein sequence ID" value="KIL61561.1"/>
    <property type="molecule type" value="Genomic_DNA"/>
</dbReference>
<sequence>TNPDIRIETELSDCEVIFLLDFRSQHQLHIPSFDNLHLLCPWFSKTLSGPNHLKLGFTNLQ</sequence>
<reference evidence="1 2" key="1">
    <citation type="submission" date="2014-04" db="EMBL/GenBank/DDBJ databases">
        <title>Evolutionary Origins and Diversification of the Mycorrhizal Mutualists.</title>
        <authorList>
            <consortium name="DOE Joint Genome Institute"/>
            <consortium name="Mycorrhizal Genomics Consortium"/>
            <person name="Kohler A."/>
            <person name="Kuo A."/>
            <person name="Nagy L.G."/>
            <person name="Floudas D."/>
            <person name="Copeland A."/>
            <person name="Barry K.W."/>
            <person name="Cichocki N."/>
            <person name="Veneault-Fourrey C."/>
            <person name="LaButti K."/>
            <person name="Lindquist E.A."/>
            <person name="Lipzen A."/>
            <person name="Lundell T."/>
            <person name="Morin E."/>
            <person name="Murat C."/>
            <person name="Riley R."/>
            <person name="Ohm R."/>
            <person name="Sun H."/>
            <person name="Tunlid A."/>
            <person name="Henrissat B."/>
            <person name="Grigoriev I.V."/>
            <person name="Hibbett D.S."/>
            <person name="Martin F."/>
        </authorList>
    </citation>
    <scope>NUCLEOTIDE SEQUENCE [LARGE SCALE GENOMIC DNA]</scope>
    <source>
        <strain evidence="1 2">Koide BX008</strain>
    </source>
</reference>
<gene>
    <name evidence="1" type="ORF">M378DRAFT_166856</name>
</gene>
<accession>A0A0C2WXL6</accession>